<feature type="transmembrane region" description="Helical" evidence="10">
    <location>
        <begin position="744"/>
        <end position="764"/>
    </location>
</feature>
<evidence type="ECO:0000313" key="14">
    <source>
        <dbReference type="RefSeq" id="XP_065660149.1"/>
    </source>
</evidence>
<keyword evidence="3 10" id="KW-0812">Transmembrane</keyword>
<evidence type="ECO:0000313" key="13">
    <source>
        <dbReference type="Proteomes" id="UP001652625"/>
    </source>
</evidence>
<dbReference type="Pfam" id="PF00003">
    <property type="entry name" value="7tm_3"/>
    <property type="match status" value="1"/>
</dbReference>
<evidence type="ECO:0000256" key="10">
    <source>
        <dbReference type="SAM" id="Phobius"/>
    </source>
</evidence>
<evidence type="ECO:0000256" key="11">
    <source>
        <dbReference type="SAM" id="SignalP"/>
    </source>
</evidence>
<evidence type="ECO:0000256" key="3">
    <source>
        <dbReference type="ARBA" id="ARBA00022692"/>
    </source>
</evidence>
<keyword evidence="2" id="KW-1003">Cell membrane</keyword>
<evidence type="ECO:0000256" key="7">
    <source>
        <dbReference type="ARBA" id="ARBA00023170"/>
    </source>
</evidence>
<dbReference type="InterPro" id="IPR038550">
    <property type="entry name" value="GPCR_3_9-Cys_sf"/>
</dbReference>
<keyword evidence="11" id="KW-0732">Signal</keyword>
<dbReference type="GeneID" id="136084036"/>
<dbReference type="InterPro" id="IPR050726">
    <property type="entry name" value="mGluR"/>
</dbReference>
<dbReference type="InterPro" id="IPR000337">
    <property type="entry name" value="GPCR_3"/>
</dbReference>
<feature type="transmembrane region" description="Helical" evidence="10">
    <location>
        <begin position="663"/>
        <end position="682"/>
    </location>
</feature>
<dbReference type="Pfam" id="PF07562">
    <property type="entry name" value="NCD3G"/>
    <property type="match status" value="1"/>
</dbReference>
<keyword evidence="7" id="KW-0675">Receptor</keyword>
<feature type="transmembrane region" description="Helical" evidence="10">
    <location>
        <begin position="551"/>
        <end position="573"/>
    </location>
</feature>
<dbReference type="Gene3D" id="2.10.50.30">
    <property type="entry name" value="GPCR, family 3, nine cysteines domain"/>
    <property type="match status" value="1"/>
</dbReference>
<evidence type="ECO:0000256" key="5">
    <source>
        <dbReference type="ARBA" id="ARBA00023040"/>
    </source>
</evidence>
<name>A0ABM4CEP8_HYDVU</name>
<organism evidence="13 14">
    <name type="scientific">Hydra vulgaris</name>
    <name type="common">Hydra</name>
    <name type="synonym">Hydra attenuata</name>
    <dbReference type="NCBI Taxonomy" id="6087"/>
    <lineage>
        <taxon>Eukaryota</taxon>
        <taxon>Metazoa</taxon>
        <taxon>Cnidaria</taxon>
        <taxon>Hydrozoa</taxon>
        <taxon>Hydroidolina</taxon>
        <taxon>Anthoathecata</taxon>
        <taxon>Aplanulata</taxon>
        <taxon>Hydridae</taxon>
        <taxon>Hydra</taxon>
    </lineage>
</organism>
<keyword evidence="8" id="KW-0325">Glycoprotein</keyword>
<dbReference type="PANTHER" id="PTHR24060">
    <property type="entry name" value="METABOTROPIC GLUTAMATE RECEPTOR"/>
    <property type="match status" value="1"/>
</dbReference>
<feature type="signal peptide" evidence="11">
    <location>
        <begin position="1"/>
        <end position="19"/>
    </location>
</feature>
<dbReference type="PRINTS" id="PR00248">
    <property type="entry name" value="GPCRMGR"/>
</dbReference>
<evidence type="ECO:0000256" key="4">
    <source>
        <dbReference type="ARBA" id="ARBA00022989"/>
    </source>
</evidence>
<dbReference type="Gene3D" id="3.40.50.2300">
    <property type="match status" value="2"/>
</dbReference>
<dbReference type="InterPro" id="IPR028082">
    <property type="entry name" value="Peripla_BP_I"/>
</dbReference>
<reference evidence="14" key="1">
    <citation type="submission" date="2025-08" db="UniProtKB">
        <authorList>
            <consortium name="RefSeq"/>
        </authorList>
    </citation>
    <scope>IDENTIFICATION</scope>
</reference>
<feature type="transmembrane region" description="Helical" evidence="10">
    <location>
        <begin position="618"/>
        <end position="643"/>
    </location>
</feature>
<evidence type="ECO:0000256" key="1">
    <source>
        <dbReference type="ARBA" id="ARBA00004651"/>
    </source>
</evidence>
<protein>
    <submittedName>
        <fullName evidence="14">Metabotropic glutamate receptor 3-like</fullName>
    </submittedName>
</protein>
<keyword evidence="13" id="KW-1185">Reference proteome</keyword>
<sequence>MYWELALEFFCMFVGLALSKLCMETKVESDIKGNFIIPGLFPLRCSSLDDIDMRTVAWIEALKYTVEKENKRQNKSLFDYVVYDTYDSTNFDRTSFAILDTLMFSPNNKIATCACDDFVQQNNILGFLGPSESANCIYALALAMPHTNIPIISYSATSVELDNRILYPNFFRTVPPDNYQALFIIDILKNFHWTYVVVIAIDSSYGRAGIEQLVKVVENDVSGDRICFAFTAILPQVYDPSKYSTVVKNLIKEIAANVIVVIGTFNLVQNLLKETDSQNLTRRTWLLSEATGKNTWFFDYNNHVGNNFLFIVQTEGADDLFKKYFFGLTYQNSSPWLKAVFEKYGVNESTNNFSTNNISQVFDLSMVSFVQDAVKVLIEAFYLYQNTFSTNITQKIYNRTKFNEQIKKVNFPILNNSKTFSFNSNQNPESAYFELYTLSNSTFVNIALWSNNLSLMYLKKNTELNTIKSTCSTPCLPGERKLVSSVSSLKQCCWTCIPCPDNSVTKSSNDQNCTVCDESIDEYPNEEKSDCIKRKRFYWNLSNSPQLLHQVLTLIFCSIGAILSAIFIYTFVIKKKTPIIRSSNYELSLIQLFFHLIMFILPLLTFPEETSIKCAVRIYLGSLLHVVVITIILVKVTRIVAVFNLVNHRKLSTKKTFYIRSKIVLLLVFFPCLFIVLIFVVHKSKYGVYLEDDKREPLQKYCNAHSFWLFHLCYVLLLSTLCGYQTFKGKSLPWKYNETSKIAYSLFFSNITLCALVGLNYSSLDTNTRRFTSCILMSVSMFFLMIILFFSKIKVVWLNPEKNSLSEFRKNSFKTVYSNESLRSASSNQNDFIPSKSFNQDEHLCSAVSNQDESFRSRVLNQEESPQFIALNQFTIEDLLNIEAC</sequence>
<keyword evidence="9" id="KW-0807">Transducer</keyword>
<keyword evidence="6 10" id="KW-0472">Membrane</keyword>
<dbReference type="InterPro" id="IPR011500">
    <property type="entry name" value="GPCR_3_9-Cys_dom"/>
</dbReference>
<proteinExistence type="predicted"/>
<dbReference type="InterPro" id="IPR001828">
    <property type="entry name" value="ANF_lig-bd_rcpt"/>
</dbReference>
<feature type="chain" id="PRO_5046805391" evidence="11">
    <location>
        <begin position="20"/>
        <end position="885"/>
    </location>
</feature>
<evidence type="ECO:0000256" key="8">
    <source>
        <dbReference type="ARBA" id="ARBA00023180"/>
    </source>
</evidence>
<feature type="transmembrane region" description="Helical" evidence="10">
    <location>
        <begin position="585"/>
        <end position="606"/>
    </location>
</feature>
<accession>A0ABM4CEP8</accession>
<keyword evidence="5" id="KW-0297">G-protein coupled receptor</keyword>
<dbReference type="InterPro" id="IPR017978">
    <property type="entry name" value="GPCR_3_C"/>
</dbReference>
<evidence type="ECO:0000256" key="2">
    <source>
        <dbReference type="ARBA" id="ARBA00022475"/>
    </source>
</evidence>
<evidence type="ECO:0000256" key="6">
    <source>
        <dbReference type="ARBA" id="ARBA00023136"/>
    </source>
</evidence>
<evidence type="ECO:0000259" key="12">
    <source>
        <dbReference type="PROSITE" id="PS50259"/>
    </source>
</evidence>
<evidence type="ECO:0000256" key="9">
    <source>
        <dbReference type="ARBA" id="ARBA00023224"/>
    </source>
</evidence>
<dbReference type="SUPFAM" id="SSF53822">
    <property type="entry name" value="Periplasmic binding protein-like I"/>
    <property type="match status" value="1"/>
</dbReference>
<dbReference type="PROSITE" id="PS50259">
    <property type="entry name" value="G_PROTEIN_RECEP_F3_4"/>
    <property type="match status" value="1"/>
</dbReference>
<feature type="domain" description="G-protein coupled receptors family 3 profile" evidence="12">
    <location>
        <begin position="549"/>
        <end position="812"/>
    </location>
</feature>
<dbReference type="RefSeq" id="XP_065660149.1">
    <property type="nucleotide sequence ID" value="XM_065804077.1"/>
</dbReference>
<gene>
    <name evidence="14" type="primary">LOC136084036</name>
</gene>
<keyword evidence="4 10" id="KW-1133">Transmembrane helix</keyword>
<dbReference type="Proteomes" id="UP001652625">
    <property type="component" value="Chromosome 08"/>
</dbReference>
<dbReference type="Pfam" id="PF01094">
    <property type="entry name" value="ANF_receptor"/>
    <property type="match status" value="1"/>
</dbReference>
<comment type="subcellular location">
    <subcellularLocation>
        <location evidence="1">Cell membrane</location>
        <topology evidence="1">Multi-pass membrane protein</topology>
    </subcellularLocation>
</comment>
<feature type="transmembrane region" description="Helical" evidence="10">
    <location>
        <begin position="770"/>
        <end position="790"/>
    </location>
</feature>